<dbReference type="Pfam" id="PF08534">
    <property type="entry name" value="Redoxin"/>
    <property type="match status" value="1"/>
</dbReference>
<dbReference type="InterPro" id="IPR036249">
    <property type="entry name" value="Thioredoxin-like_sf"/>
</dbReference>
<dbReference type="CDD" id="cd02966">
    <property type="entry name" value="TlpA_like_family"/>
    <property type="match status" value="1"/>
</dbReference>
<protein>
    <submittedName>
        <fullName evidence="3">Redoxin family protein</fullName>
    </submittedName>
</protein>
<sequence>MTNKRRFFIMKTRRTIIMILTLCVALSFTACTGKGDVGKADSSSVSEGTEKTEDLQAKLDDLYQQENEIFEKHKDVWEKVFSKMSKADAGSDNYAEYLASTVESNKNSFTDDELKTLKEDIETIRGIEEQITEVDNKLDTSGASDSKDDDTIAFNNVSGKDFDGNDVEENLFSKNAVTVMNFWFTGCKPCVAELSKLNELNDAIKSMGGEVVGVNTDTFDGKEATIKEAKKILESQGAKYRNFALDANSDAGKYASEIMAFPTTILVDRKGNIVGEPMVGGIDNQENYDTLMKRIKSVIEADSANK</sequence>
<accession>C0EZU9</accession>
<evidence type="ECO:0000256" key="1">
    <source>
        <dbReference type="SAM" id="SignalP"/>
    </source>
</evidence>
<keyword evidence="1" id="KW-0732">Signal</keyword>
<feature type="signal peptide" evidence="1">
    <location>
        <begin position="1"/>
        <end position="30"/>
    </location>
</feature>
<name>C0EZU9_9FIRM</name>
<evidence type="ECO:0000259" key="2">
    <source>
        <dbReference type="PROSITE" id="PS51352"/>
    </source>
</evidence>
<dbReference type="InterPro" id="IPR013740">
    <property type="entry name" value="Redoxin"/>
</dbReference>
<reference evidence="3 4" key="2">
    <citation type="submission" date="2009-02" db="EMBL/GenBank/DDBJ databases">
        <title>Draft genome sequence of Eubacterium hallii (DSM 3353).</title>
        <authorList>
            <person name="Sudarsanam P."/>
            <person name="Ley R."/>
            <person name="Guruge J."/>
            <person name="Turnbaugh P.J."/>
            <person name="Mahowald M."/>
            <person name="Liep D."/>
            <person name="Gordon J."/>
        </authorList>
    </citation>
    <scope>NUCLEOTIDE SEQUENCE [LARGE SCALE GENOMIC DNA]</scope>
    <source>
        <strain evidence="3 4">DSM 3353</strain>
    </source>
</reference>
<dbReference type="GO" id="GO:0016491">
    <property type="term" value="F:oxidoreductase activity"/>
    <property type="evidence" value="ECO:0007669"/>
    <property type="project" value="InterPro"/>
</dbReference>
<organism evidence="3 4">
    <name type="scientific">Anaerobutyricum hallii DSM 3353</name>
    <dbReference type="NCBI Taxonomy" id="411469"/>
    <lineage>
        <taxon>Bacteria</taxon>
        <taxon>Bacillati</taxon>
        <taxon>Bacillota</taxon>
        <taxon>Clostridia</taxon>
        <taxon>Lachnospirales</taxon>
        <taxon>Lachnospiraceae</taxon>
        <taxon>Anaerobutyricum</taxon>
    </lineage>
</organism>
<reference evidence="3 4" key="1">
    <citation type="submission" date="2009-01" db="EMBL/GenBank/DDBJ databases">
        <authorList>
            <person name="Fulton L."/>
            <person name="Clifton S."/>
            <person name="Fulton B."/>
            <person name="Xu J."/>
            <person name="Minx P."/>
            <person name="Pepin K.H."/>
            <person name="Johnson M."/>
            <person name="Bhonagiri V."/>
            <person name="Nash W.E."/>
            <person name="Mardis E.R."/>
            <person name="Wilson R.K."/>
        </authorList>
    </citation>
    <scope>NUCLEOTIDE SEQUENCE [LARGE SCALE GENOMIC DNA]</scope>
    <source>
        <strain evidence="3 4">DSM 3353</strain>
    </source>
</reference>
<dbReference type="Proteomes" id="UP000003174">
    <property type="component" value="Unassembled WGS sequence"/>
</dbReference>
<dbReference type="eggNOG" id="COG0526">
    <property type="taxonomic scope" value="Bacteria"/>
</dbReference>
<feature type="domain" description="Thioredoxin" evidence="2">
    <location>
        <begin position="141"/>
        <end position="300"/>
    </location>
</feature>
<feature type="chain" id="PRO_5039460090" evidence="1">
    <location>
        <begin position="31"/>
        <end position="306"/>
    </location>
</feature>
<gene>
    <name evidence="3" type="ORF">EUBHAL_02960</name>
</gene>
<dbReference type="AlphaFoldDB" id="C0EZU9"/>
<dbReference type="PROSITE" id="PS51257">
    <property type="entry name" value="PROKAR_LIPOPROTEIN"/>
    <property type="match status" value="1"/>
</dbReference>
<dbReference type="PANTHER" id="PTHR42852:SF13">
    <property type="entry name" value="PROTEIN DIPZ"/>
    <property type="match status" value="1"/>
</dbReference>
<proteinExistence type="predicted"/>
<dbReference type="EMBL" id="ACEP01000143">
    <property type="protein sequence ID" value="EEG35200.1"/>
    <property type="molecule type" value="Genomic_DNA"/>
</dbReference>
<dbReference type="SUPFAM" id="SSF52833">
    <property type="entry name" value="Thioredoxin-like"/>
    <property type="match status" value="1"/>
</dbReference>
<comment type="caution">
    <text evidence="3">The sequence shown here is derived from an EMBL/GenBank/DDBJ whole genome shotgun (WGS) entry which is preliminary data.</text>
</comment>
<dbReference type="Gene3D" id="3.40.30.10">
    <property type="entry name" value="Glutaredoxin"/>
    <property type="match status" value="1"/>
</dbReference>
<evidence type="ECO:0000313" key="4">
    <source>
        <dbReference type="Proteomes" id="UP000003174"/>
    </source>
</evidence>
<dbReference type="PROSITE" id="PS51352">
    <property type="entry name" value="THIOREDOXIN_2"/>
    <property type="match status" value="1"/>
</dbReference>
<dbReference type="InterPro" id="IPR013766">
    <property type="entry name" value="Thioredoxin_domain"/>
</dbReference>
<dbReference type="InterPro" id="IPR050553">
    <property type="entry name" value="Thioredoxin_ResA/DsbE_sf"/>
</dbReference>
<dbReference type="PANTHER" id="PTHR42852">
    <property type="entry name" value="THIOL:DISULFIDE INTERCHANGE PROTEIN DSBE"/>
    <property type="match status" value="1"/>
</dbReference>
<evidence type="ECO:0000313" key="3">
    <source>
        <dbReference type="EMBL" id="EEG35200.1"/>
    </source>
</evidence>